<name>A0AAV5W608_9BILA</name>
<gene>
    <name evidence="3" type="ORF">PFISCL1PPCAC_17465</name>
</gene>
<dbReference type="EMBL" id="BTSY01000004">
    <property type="protein sequence ID" value="GMT26168.1"/>
    <property type="molecule type" value="Genomic_DNA"/>
</dbReference>
<feature type="transmembrane region" description="Helical" evidence="2">
    <location>
        <begin position="354"/>
        <end position="378"/>
    </location>
</feature>
<feature type="region of interest" description="Disordered" evidence="1">
    <location>
        <begin position="386"/>
        <end position="416"/>
    </location>
</feature>
<keyword evidence="4" id="KW-1185">Reference proteome</keyword>
<dbReference type="AlphaFoldDB" id="A0AAV5W608"/>
<reference evidence="3" key="1">
    <citation type="submission" date="2023-10" db="EMBL/GenBank/DDBJ databases">
        <title>Genome assembly of Pristionchus species.</title>
        <authorList>
            <person name="Yoshida K."/>
            <person name="Sommer R.J."/>
        </authorList>
    </citation>
    <scope>NUCLEOTIDE SEQUENCE</scope>
    <source>
        <strain evidence="3">RS5133</strain>
    </source>
</reference>
<keyword evidence="2" id="KW-1133">Transmembrane helix</keyword>
<feature type="non-terminal residue" evidence="3">
    <location>
        <position position="416"/>
    </location>
</feature>
<protein>
    <submittedName>
        <fullName evidence="3">Uncharacterized protein</fullName>
    </submittedName>
</protein>
<comment type="caution">
    <text evidence="3">The sequence shown here is derived from an EMBL/GenBank/DDBJ whole genome shotgun (WGS) entry which is preliminary data.</text>
</comment>
<keyword evidence="2" id="KW-0472">Membrane</keyword>
<evidence type="ECO:0000313" key="4">
    <source>
        <dbReference type="Proteomes" id="UP001432322"/>
    </source>
</evidence>
<organism evidence="3 4">
    <name type="scientific">Pristionchus fissidentatus</name>
    <dbReference type="NCBI Taxonomy" id="1538716"/>
    <lineage>
        <taxon>Eukaryota</taxon>
        <taxon>Metazoa</taxon>
        <taxon>Ecdysozoa</taxon>
        <taxon>Nematoda</taxon>
        <taxon>Chromadorea</taxon>
        <taxon>Rhabditida</taxon>
        <taxon>Rhabditina</taxon>
        <taxon>Diplogasteromorpha</taxon>
        <taxon>Diplogasteroidea</taxon>
        <taxon>Neodiplogasteridae</taxon>
        <taxon>Pristionchus</taxon>
    </lineage>
</organism>
<keyword evidence="2" id="KW-0812">Transmembrane</keyword>
<evidence type="ECO:0000313" key="3">
    <source>
        <dbReference type="EMBL" id="GMT26168.1"/>
    </source>
</evidence>
<evidence type="ECO:0000256" key="2">
    <source>
        <dbReference type="SAM" id="Phobius"/>
    </source>
</evidence>
<feature type="non-terminal residue" evidence="3">
    <location>
        <position position="1"/>
    </location>
</feature>
<proteinExistence type="predicted"/>
<accession>A0AAV5W608</accession>
<dbReference type="Proteomes" id="UP001432322">
    <property type="component" value="Unassembled WGS sequence"/>
</dbReference>
<evidence type="ECO:0000256" key="1">
    <source>
        <dbReference type="SAM" id="MobiDB-lite"/>
    </source>
</evidence>
<sequence>AAATAAAEVPIPVPQQPPSALASLFLPAAVGQLRAGDGEGRTEQVAQAVPWLASLARSFPVQLRAFDKPAQSREAVSAIEEFTGPLVRFATGGQPVAADIEQLVDSIPHLARSANAMKETEKVNLSSLDFTSLPPGVVAHVLNGGEIPGIDRAELDRVVREHLKRMSDAAGRNVSGEHVENIEKILPPLEKVPMEMVMTSLQGKTLPGLSAAETAVIREYYTKQLPSNLPSGASEPPAPLPESLSALGAMVKLLPPGYDIGKVPPKFIQSIVAGQVPDLTLLPPDLQAYLNAGKDEAMSIVRTLNSSVTEIVQQLLARAPQVPEVLRAAEAYDISKVSHEVVDHEKSKDKQNRYILYTVAWFSAAIVVATIVIACLLYRKFASPSRRAPPGALTPTAREMDVLPADDSPAAAAAAA</sequence>